<dbReference type="EMBL" id="JAGETX010000009">
    <property type="protein sequence ID" value="MBO3272079.1"/>
    <property type="molecule type" value="Genomic_DNA"/>
</dbReference>
<evidence type="ECO:0000313" key="2">
    <source>
        <dbReference type="Proteomes" id="UP000670527"/>
    </source>
</evidence>
<accession>A0ABS3TEK1</accession>
<evidence type="ECO:0000313" key="1">
    <source>
        <dbReference type="EMBL" id="MBO3272079.1"/>
    </source>
</evidence>
<dbReference type="RefSeq" id="WP_208308352.1">
    <property type="nucleotide sequence ID" value="NZ_JAGETX010000009.1"/>
</dbReference>
<dbReference type="Proteomes" id="UP000670527">
    <property type="component" value="Unassembled WGS sequence"/>
</dbReference>
<sequence length="54" mass="6117">MVPFIQQWWQANLYSKTELRAAFQAAGFAHVDFSAFPGPYGYLNAWGHIVVARS</sequence>
<keyword evidence="2" id="KW-1185">Reference proteome</keyword>
<gene>
    <name evidence="1" type="ORF">J4D97_15570</name>
</gene>
<name>A0ABS3TEK1_9BACT</name>
<protein>
    <submittedName>
        <fullName evidence="1">Uncharacterized protein</fullName>
    </submittedName>
</protein>
<comment type="caution">
    <text evidence="1">The sequence shown here is derived from an EMBL/GenBank/DDBJ whole genome shotgun (WGS) entry which is preliminary data.</text>
</comment>
<organism evidence="1 2">
    <name type="scientific">Hymenobacter defluvii</name>
    <dbReference type="NCBI Taxonomy" id="2054411"/>
    <lineage>
        <taxon>Bacteria</taxon>
        <taxon>Pseudomonadati</taxon>
        <taxon>Bacteroidota</taxon>
        <taxon>Cytophagia</taxon>
        <taxon>Cytophagales</taxon>
        <taxon>Hymenobacteraceae</taxon>
        <taxon>Hymenobacter</taxon>
    </lineage>
</organism>
<proteinExistence type="predicted"/>
<reference evidence="1 2" key="1">
    <citation type="submission" date="2021-03" db="EMBL/GenBank/DDBJ databases">
        <authorList>
            <person name="Kim M.K."/>
        </authorList>
    </citation>
    <scope>NUCLEOTIDE SEQUENCE [LARGE SCALE GENOMIC DNA]</scope>
    <source>
        <strain evidence="1 2">BT507</strain>
    </source>
</reference>